<dbReference type="OrthoDB" id="4763494at2"/>
<evidence type="ECO:0000313" key="2">
    <source>
        <dbReference type="Proteomes" id="UP000285112"/>
    </source>
</evidence>
<organism evidence="1 2">
    <name type="scientific">Amycolatopsis panacis</name>
    <dbReference type="NCBI Taxonomy" id="2340917"/>
    <lineage>
        <taxon>Bacteria</taxon>
        <taxon>Bacillati</taxon>
        <taxon>Actinomycetota</taxon>
        <taxon>Actinomycetes</taxon>
        <taxon>Pseudonocardiales</taxon>
        <taxon>Pseudonocardiaceae</taxon>
        <taxon>Amycolatopsis</taxon>
    </lineage>
</organism>
<keyword evidence="2" id="KW-1185">Reference proteome</keyword>
<reference evidence="1 2" key="1">
    <citation type="submission" date="2018-09" db="EMBL/GenBank/DDBJ databases">
        <title>YIM PH 21725 draft genome.</title>
        <authorList>
            <person name="Miao C."/>
        </authorList>
    </citation>
    <scope>NUCLEOTIDE SEQUENCE [LARGE SCALE GENOMIC DNA]</scope>
    <source>
        <strain evidence="2">YIM PH21725</strain>
    </source>
</reference>
<comment type="caution">
    <text evidence="1">The sequence shown here is derived from an EMBL/GenBank/DDBJ whole genome shotgun (WGS) entry which is preliminary data.</text>
</comment>
<sequence>MFYIDDSGAEDTGWAVFAWIECTFPNWSNGLRAWLDLRKSLYAQYQIPPSAELHATQFINGRGKPSQNPGVNISKRARQEVAERALATICACAELHVGAVYRQTPARKKAYAVERDATYVGLVDHLDTRLGVAGENGMIIMDGNGTASGAYYAAHRGLKLSSRNLIEDPLFVPAHRSAWVQMADFVAWTTYQCLQRHPGKRFTWDWYDRYLRACDVNGGPVEV</sequence>
<dbReference type="Proteomes" id="UP000285112">
    <property type="component" value="Unassembled WGS sequence"/>
</dbReference>
<dbReference type="InterPro" id="IPR024524">
    <property type="entry name" value="DUF3800"/>
</dbReference>
<evidence type="ECO:0000313" key="1">
    <source>
        <dbReference type="EMBL" id="RJQ86460.1"/>
    </source>
</evidence>
<evidence type="ECO:0008006" key="3">
    <source>
        <dbReference type="Google" id="ProtNLM"/>
    </source>
</evidence>
<protein>
    <recommendedName>
        <fullName evidence="3">DUF3800 domain-containing protein</fullName>
    </recommendedName>
</protein>
<dbReference type="Pfam" id="PF12686">
    <property type="entry name" value="DUF3800"/>
    <property type="match status" value="1"/>
</dbReference>
<dbReference type="EMBL" id="QZFV01000073">
    <property type="protein sequence ID" value="RJQ86460.1"/>
    <property type="molecule type" value="Genomic_DNA"/>
</dbReference>
<gene>
    <name evidence="1" type="ORF">D5S19_11485</name>
</gene>
<dbReference type="AlphaFoldDB" id="A0A419I699"/>
<accession>A0A419I699</accession>
<name>A0A419I699_9PSEU</name>
<proteinExistence type="predicted"/>